<dbReference type="SMART" id="SM00448">
    <property type="entry name" value="REC"/>
    <property type="match status" value="1"/>
</dbReference>
<protein>
    <recommendedName>
        <fullName evidence="6">DNA-binding response regulator</fullName>
    </recommendedName>
</protein>
<evidence type="ECO:0000313" key="5">
    <source>
        <dbReference type="Proteomes" id="UP000215002"/>
    </source>
</evidence>
<reference evidence="4 5" key="1">
    <citation type="submission" date="2017-08" db="EMBL/GenBank/DDBJ databases">
        <title>Complete genome sequence of Mucilaginibacter sp. strain BJC16-A31.</title>
        <authorList>
            <consortium name="Henan University of Science and Technology"/>
            <person name="You X."/>
        </authorList>
    </citation>
    <scope>NUCLEOTIDE SEQUENCE [LARGE SCALE GENOMIC DNA]</scope>
    <source>
        <strain evidence="4 5">BJC16-A31</strain>
    </source>
</reference>
<organism evidence="4 5">
    <name type="scientific">Mucilaginibacter xinganensis</name>
    <dbReference type="NCBI Taxonomy" id="1234841"/>
    <lineage>
        <taxon>Bacteria</taxon>
        <taxon>Pseudomonadati</taxon>
        <taxon>Bacteroidota</taxon>
        <taxon>Sphingobacteriia</taxon>
        <taxon>Sphingobacteriales</taxon>
        <taxon>Sphingobacteriaceae</taxon>
        <taxon>Mucilaginibacter</taxon>
    </lineage>
</organism>
<dbReference type="InterPro" id="IPR052048">
    <property type="entry name" value="ST_Response_Regulator"/>
</dbReference>
<dbReference type="Pfam" id="PF00072">
    <property type="entry name" value="Response_reg"/>
    <property type="match status" value="1"/>
</dbReference>
<evidence type="ECO:0000313" key="4">
    <source>
        <dbReference type="EMBL" id="ASU36225.1"/>
    </source>
</evidence>
<dbReference type="SUPFAM" id="SSF52172">
    <property type="entry name" value="CheY-like"/>
    <property type="match status" value="1"/>
</dbReference>
<dbReference type="Pfam" id="PF04397">
    <property type="entry name" value="LytTR"/>
    <property type="match status" value="1"/>
</dbReference>
<dbReference type="Gene3D" id="2.40.50.1020">
    <property type="entry name" value="LytTr DNA-binding domain"/>
    <property type="match status" value="1"/>
</dbReference>
<dbReference type="Gene3D" id="3.40.50.2300">
    <property type="match status" value="1"/>
</dbReference>
<dbReference type="InterPro" id="IPR007492">
    <property type="entry name" value="LytTR_DNA-bd_dom"/>
</dbReference>
<dbReference type="Proteomes" id="UP000215002">
    <property type="component" value="Chromosome"/>
</dbReference>
<feature type="domain" description="HTH LytTR-type" evidence="3">
    <location>
        <begin position="146"/>
        <end position="245"/>
    </location>
</feature>
<dbReference type="OrthoDB" id="1646880at2"/>
<sequence>MLGKVKILVVEDEILIAESLRMMLENLGHEVPAIFTSGTEAIRNFRPGLADIIIMDIELANNTNGIDTAIELKKMGDPPIIFITNNTDERIRKKAIYQTSALHYVPKPFTKLDISIAIDLTLKLAGDRETASRKAHEFSHLMNDSIFIKDEGSFKKIMTGDIRFLKADGSYCFLYLKKDHIMFCENLSFLEGKLSFAKNLVRVHRSYIVNINYITKIQDNRLWIEEEEIPIGATYKKDLSDLLRFI</sequence>
<dbReference type="KEGG" id="muc:MuYL_4340"/>
<accession>A0A223P281</accession>
<dbReference type="SMART" id="SM00850">
    <property type="entry name" value="LytTR"/>
    <property type="match status" value="1"/>
</dbReference>
<dbReference type="InterPro" id="IPR001789">
    <property type="entry name" value="Sig_transdc_resp-reg_receiver"/>
</dbReference>
<keyword evidence="5" id="KW-1185">Reference proteome</keyword>
<dbReference type="GO" id="GO:0003677">
    <property type="term" value="F:DNA binding"/>
    <property type="evidence" value="ECO:0007669"/>
    <property type="project" value="InterPro"/>
</dbReference>
<evidence type="ECO:0000259" key="2">
    <source>
        <dbReference type="PROSITE" id="PS50110"/>
    </source>
</evidence>
<dbReference type="PROSITE" id="PS50110">
    <property type="entry name" value="RESPONSE_REGULATORY"/>
    <property type="match status" value="1"/>
</dbReference>
<name>A0A223P281_9SPHI</name>
<evidence type="ECO:0000259" key="3">
    <source>
        <dbReference type="PROSITE" id="PS50930"/>
    </source>
</evidence>
<dbReference type="EMBL" id="CP022743">
    <property type="protein sequence ID" value="ASU36225.1"/>
    <property type="molecule type" value="Genomic_DNA"/>
</dbReference>
<dbReference type="PROSITE" id="PS50930">
    <property type="entry name" value="HTH_LYTTR"/>
    <property type="match status" value="1"/>
</dbReference>
<dbReference type="InterPro" id="IPR011006">
    <property type="entry name" value="CheY-like_superfamily"/>
</dbReference>
<dbReference type="PANTHER" id="PTHR43228:SF6">
    <property type="entry name" value="RESPONSE REGULATOR RECEIVER"/>
    <property type="match status" value="1"/>
</dbReference>
<dbReference type="GO" id="GO:0000160">
    <property type="term" value="P:phosphorelay signal transduction system"/>
    <property type="evidence" value="ECO:0007669"/>
    <property type="project" value="InterPro"/>
</dbReference>
<keyword evidence="1" id="KW-0597">Phosphoprotein</keyword>
<dbReference type="AlphaFoldDB" id="A0A223P281"/>
<dbReference type="PANTHER" id="PTHR43228">
    <property type="entry name" value="TWO-COMPONENT RESPONSE REGULATOR"/>
    <property type="match status" value="1"/>
</dbReference>
<evidence type="ECO:0008006" key="6">
    <source>
        <dbReference type="Google" id="ProtNLM"/>
    </source>
</evidence>
<proteinExistence type="predicted"/>
<evidence type="ECO:0000256" key="1">
    <source>
        <dbReference type="PROSITE-ProRule" id="PRU00169"/>
    </source>
</evidence>
<feature type="domain" description="Response regulatory" evidence="2">
    <location>
        <begin position="6"/>
        <end position="122"/>
    </location>
</feature>
<dbReference type="RefSeq" id="WP_094572281.1">
    <property type="nucleotide sequence ID" value="NZ_CP022743.1"/>
</dbReference>
<feature type="modified residue" description="4-aspartylphosphate" evidence="1">
    <location>
        <position position="56"/>
    </location>
</feature>
<gene>
    <name evidence="4" type="ORF">MuYL_4340</name>
</gene>